<dbReference type="Pfam" id="PF04773">
    <property type="entry name" value="FecR"/>
    <property type="match status" value="1"/>
</dbReference>
<accession>A0ABS4QZ97</accession>
<keyword evidence="3" id="KW-1185">Reference proteome</keyword>
<dbReference type="Proteomes" id="UP000730739">
    <property type="component" value="Unassembled WGS sequence"/>
</dbReference>
<proteinExistence type="predicted"/>
<dbReference type="InterPro" id="IPR006311">
    <property type="entry name" value="TAT_signal"/>
</dbReference>
<organism evidence="2 3">
    <name type="scientific">Sinorhizobium kostiense</name>
    <dbReference type="NCBI Taxonomy" id="76747"/>
    <lineage>
        <taxon>Bacteria</taxon>
        <taxon>Pseudomonadati</taxon>
        <taxon>Pseudomonadota</taxon>
        <taxon>Alphaproteobacteria</taxon>
        <taxon>Hyphomicrobiales</taxon>
        <taxon>Rhizobiaceae</taxon>
        <taxon>Sinorhizobium/Ensifer group</taxon>
        <taxon>Sinorhizobium</taxon>
    </lineage>
</organism>
<protein>
    <recommendedName>
        <fullName evidence="1">FecR protein domain-containing protein</fullName>
    </recommendedName>
</protein>
<dbReference type="PANTHER" id="PTHR38731:SF3">
    <property type="entry name" value="BLL6125 PROTEIN"/>
    <property type="match status" value="1"/>
</dbReference>
<dbReference type="InterPro" id="IPR006860">
    <property type="entry name" value="FecR"/>
</dbReference>
<dbReference type="Gene3D" id="2.60.120.1440">
    <property type="match status" value="1"/>
</dbReference>
<evidence type="ECO:0000313" key="3">
    <source>
        <dbReference type="Proteomes" id="UP000730739"/>
    </source>
</evidence>
<reference evidence="2 3" key="1">
    <citation type="submission" date="2021-03" db="EMBL/GenBank/DDBJ databases">
        <title>Genomic Encyclopedia of Type Strains, Phase IV (KMG-IV): sequencing the most valuable type-strain genomes for metagenomic binning, comparative biology and taxonomic classification.</title>
        <authorList>
            <person name="Goeker M."/>
        </authorList>
    </citation>
    <scope>NUCLEOTIDE SEQUENCE [LARGE SCALE GENOMIC DNA]</scope>
    <source>
        <strain evidence="2 3">DSM 13372</strain>
    </source>
</reference>
<sequence>MQWTQSMRLAYMGRRSVLGGLILGALAAGLPWSAAAAVVGKAEKIRGNVRRRQGDEDERLAMGGAVLDRDYVTTGTNSFADLALSETRVLLGPQTELLIDRFIAGQGGTLELGLGRMLFERPEGSPKTDIAVRTAFGMIGVRGTRFFCGPSRAAFAVFVERGSVSVTGGGVTRTISAGLGVDFDRPGAPPSEPVNWGQARIRQAYASVGLI</sequence>
<evidence type="ECO:0000313" key="2">
    <source>
        <dbReference type="EMBL" id="MBP2235789.1"/>
    </source>
</evidence>
<feature type="domain" description="FecR protein" evidence="1">
    <location>
        <begin position="71"/>
        <end position="164"/>
    </location>
</feature>
<dbReference type="EMBL" id="JAGILA010000002">
    <property type="protein sequence ID" value="MBP2235789.1"/>
    <property type="molecule type" value="Genomic_DNA"/>
</dbReference>
<gene>
    <name evidence="2" type="ORF">J2Z31_002281</name>
</gene>
<name>A0ABS4QZ97_9HYPH</name>
<comment type="caution">
    <text evidence="2">The sequence shown here is derived from an EMBL/GenBank/DDBJ whole genome shotgun (WGS) entry which is preliminary data.</text>
</comment>
<dbReference type="PANTHER" id="PTHR38731">
    <property type="entry name" value="LIPL45-RELATED LIPOPROTEIN-RELATED"/>
    <property type="match status" value="1"/>
</dbReference>
<evidence type="ECO:0000259" key="1">
    <source>
        <dbReference type="Pfam" id="PF04773"/>
    </source>
</evidence>
<dbReference type="PROSITE" id="PS51318">
    <property type="entry name" value="TAT"/>
    <property type="match status" value="1"/>
</dbReference>